<dbReference type="AlphaFoldDB" id="A0A0D3H290"/>
<evidence type="ECO:0000313" key="3">
    <source>
        <dbReference type="Proteomes" id="UP000026960"/>
    </source>
</evidence>
<dbReference type="HOGENOM" id="CLU_167851_0_0_1"/>
<dbReference type="Proteomes" id="UP000026960">
    <property type="component" value="Chromosome 8"/>
</dbReference>
<feature type="region of interest" description="Disordered" evidence="1">
    <location>
        <begin position="1"/>
        <end position="58"/>
    </location>
</feature>
<protein>
    <submittedName>
        <fullName evidence="2">Uncharacterized protein</fullName>
    </submittedName>
</protein>
<reference evidence="2" key="2">
    <citation type="submission" date="2015-03" db="UniProtKB">
        <authorList>
            <consortium name="EnsemblPlants"/>
        </authorList>
    </citation>
    <scope>IDENTIFICATION</scope>
</reference>
<organism evidence="2">
    <name type="scientific">Oryza barthii</name>
    <dbReference type="NCBI Taxonomy" id="65489"/>
    <lineage>
        <taxon>Eukaryota</taxon>
        <taxon>Viridiplantae</taxon>
        <taxon>Streptophyta</taxon>
        <taxon>Embryophyta</taxon>
        <taxon>Tracheophyta</taxon>
        <taxon>Spermatophyta</taxon>
        <taxon>Magnoliopsida</taxon>
        <taxon>Liliopsida</taxon>
        <taxon>Poales</taxon>
        <taxon>Poaceae</taxon>
        <taxon>BOP clade</taxon>
        <taxon>Oryzoideae</taxon>
        <taxon>Oryzeae</taxon>
        <taxon>Oryzinae</taxon>
        <taxon>Oryza</taxon>
    </lineage>
</organism>
<sequence length="91" mass="9847">MAGDLYGARRERSGRVEKKKARKTGEASVPSPEASRMRLASRDSDSASPGRPTRPPFWAGWVMGRIGGGPNGGSRGGVSRAVWPYIYNRTL</sequence>
<proteinExistence type="predicted"/>
<dbReference type="Gramene" id="OBART08G20800.1">
    <property type="protein sequence ID" value="OBART08G20800.1"/>
    <property type="gene ID" value="OBART08G20800"/>
</dbReference>
<evidence type="ECO:0000313" key="2">
    <source>
        <dbReference type="EnsemblPlants" id="OBART08G20800.1"/>
    </source>
</evidence>
<keyword evidence="3" id="KW-1185">Reference proteome</keyword>
<dbReference type="PaxDb" id="65489-OBART08G20800.1"/>
<dbReference type="EnsemblPlants" id="OBART08G20800.1">
    <property type="protein sequence ID" value="OBART08G20800.1"/>
    <property type="gene ID" value="OBART08G20800"/>
</dbReference>
<feature type="compositionally biased region" description="Basic and acidic residues" evidence="1">
    <location>
        <begin position="7"/>
        <end position="16"/>
    </location>
</feature>
<evidence type="ECO:0000256" key="1">
    <source>
        <dbReference type="SAM" id="MobiDB-lite"/>
    </source>
</evidence>
<reference evidence="2" key="1">
    <citation type="journal article" date="2009" name="Rice">
        <title>De Novo Next Generation Sequencing of Plant Genomes.</title>
        <authorList>
            <person name="Rounsley S."/>
            <person name="Marri P.R."/>
            <person name="Yu Y."/>
            <person name="He R."/>
            <person name="Sisneros N."/>
            <person name="Goicoechea J.L."/>
            <person name="Lee S.J."/>
            <person name="Angelova A."/>
            <person name="Kudrna D."/>
            <person name="Luo M."/>
            <person name="Affourtit J."/>
            <person name="Desany B."/>
            <person name="Knight J."/>
            <person name="Niazi F."/>
            <person name="Egholm M."/>
            <person name="Wing R.A."/>
        </authorList>
    </citation>
    <scope>NUCLEOTIDE SEQUENCE [LARGE SCALE GENOMIC DNA]</scope>
    <source>
        <strain evidence="2">cv. IRGC 105608</strain>
    </source>
</reference>
<accession>A0A0D3H290</accession>
<name>A0A0D3H290_9ORYZ</name>